<gene>
    <name evidence="1" type="ORF">NP493_143g01023</name>
</gene>
<evidence type="ECO:0000313" key="2">
    <source>
        <dbReference type="Proteomes" id="UP001209878"/>
    </source>
</evidence>
<sequence length="103" mass="11893">MLRHMINLTWLKPATRFSLITATLRVCNIVKYHFAVNLSLRRYTVHLTICCEIITKQTRIISHDCQMKLTCRSVGTVQSLYGFNGFKGNGIVLKMYTIPNICR</sequence>
<dbReference type="AlphaFoldDB" id="A0AAD9UG26"/>
<comment type="caution">
    <text evidence="1">The sequence shown here is derived from an EMBL/GenBank/DDBJ whole genome shotgun (WGS) entry which is preliminary data.</text>
</comment>
<proteinExistence type="predicted"/>
<reference evidence="1" key="1">
    <citation type="journal article" date="2023" name="Mol. Biol. Evol.">
        <title>Third-Generation Sequencing Reveals the Adaptive Role of the Epigenome in Three Deep-Sea Polychaetes.</title>
        <authorList>
            <person name="Perez M."/>
            <person name="Aroh O."/>
            <person name="Sun Y."/>
            <person name="Lan Y."/>
            <person name="Juniper S.K."/>
            <person name="Young C.R."/>
            <person name="Angers B."/>
            <person name="Qian P.Y."/>
        </authorList>
    </citation>
    <scope>NUCLEOTIDE SEQUENCE</scope>
    <source>
        <strain evidence="1">R07B-5</strain>
    </source>
</reference>
<dbReference type="EMBL" id="JAODUO010000142">
    <property type="protein sequence ID" value="KAK2188132.1"/>
    <property type="molecule type" value="Genomic_DNA"/>
</dbReference>
<accession>A0AAD9UG26</accession>
<protein>
    <submittedName>
        <fullName evidence="1">Uncharacterized protein</fullName>
    </submittedName>
</protein>
<evidence type="ECO:0000313" key="1">
    <source>
        <dbReference type="EMBL" id="KAK2188132.1"/>
    </source>
</evidence>
<keyword evidence="2" id="KW-1185">Reference proteome</keyword>
<dbReference type="Proteomes" id="UP001209878">
    <property type="component" value="Unassembled WGS sequence"/>
</dbReference>
<organism evidence="1 2">
    <name type="scientific">Ridgeia piscesae</name>
    <name type="common">Tubeworm</name>
    <dbReference type="NCBI Taxonomy" id="27915"/>
    <lineage>
        <taxon>Eukaryota</taxon>
        <taxon>Metazoa</taxon>
        <taxon>Spiralia</taxon>
        <taxon>Lophotrochozoa</taxon>
        <taxon>Annelida</taxon>
        <taxon>Polychaeta</taxon>
        <taxon>Sedentaria</taxon>
        <taxon>Canalipalpata</taxon>
        <taxon>Sabellida</taxon>
        <taxon>Siboglinidae</taxon>
        <taxon>Ridgeia</taxon>
    </lineage>
</organism>
<name>A0AAD9UG26_RIDPI</name>